<evidence type="ECO:0000259" key="2">
    <source>
        <dbReference type="Pfam" id="PF09353"/>
    </source>
</evidence>
<accession>A0AAV8UHQ5</accession>
<evidence type="ECO:0000313" key="3">
    <source>
        <dbReference type="EMBL" id="KAJ8900742.1"/>
    </source>
</evidence>
<feature type="domain" description="DUF1995" evidence="2">
    <location>
        <begin position="55"/>
        <end position="306"/>
    </location>
</feature>
<dbReference type="AlphaFoldDB" id="A0AAV8UHQ5"/>
<reference evidence="3 4" key="1">
    <citation type="journal article" date="2023" name="Nat. Commun.">
        <title>Origin of minicircular mitochondrial genomes in red algae.</title>
        <authorList>
            <person name="Lee Y."/>
            <person name="Cho C.H."/>
            <person name="Lee Y.M."/>
            <person name="Park S.I."/>
            <person name="Yang J.H."/>
            <person name="West J.A."/>
            <person name="Bhattacharya D."/>
            <person name="Yoon H.S."/>
        </authorList>
    </citation>
    <scope>NUCLEOTIDE SEQUENCE [LARGE SCALE GENOMIC DNA]</scope>
    <source>
        <strain evidence="3 4">CCMP1338</strain>
        <tissue evidence="3">Whole cell</tissue>
    </source>
</reference>
<dbReference type="Proteomes" id="UP001157974">
    <property type="component" value="Unassembled WGS sequence"/>
</dbReference>
<evidence type="ECO:0000256" key="1">
    <source>
        <dbReference type="SAM" id="MobiDB-lite"/>
    </source>
</evidence>
<proteinExistence type="predicted"/>
<dbReference type="PANTHER" id="PTHR34051:SF2">
    <property type="entry name" value="PROTEIN LPA3"/>
    <property type="match status" value="1"/>
</dbReference>
<dbReference type="EMBL" id="JAMWBK010000013">
    <property type="protein sequence ID" value="KAJ8900742.1"/>
    <property type="molecule type" value="Genomic_DNA"/>
</dbReference>
<dbReference type="Pfam" id="PF09353">
    <property type="entry name" value="DUF1995"/>
    <property type="match status" value="1"/>
</dbReference>
<organism evidence="3 4">
    <name type="scientific">Rhodosorus marinus</name>
    <dbReference type="NCBI Taxonomy" id="101924"/>
    <lineage>
        <taxon>Eukaryota</taxon>
        <taxon>Rhodophyta</taxon>
        <taxon>Stylonematophyceae</taxon>
        <taxon>Stylonematales</taxon>
        <taxon>Stylonemataceae</taxon>
        <taxon>Rhodosorus</taxon>
    </lineage>
</organism>
<evidence type="ECO:0000313" key="4">
    <source>
        <dbReference type="Proteomes" id="UP001157974"/>
    </source>
</evidence>
<name>A0AAV8UHQ5_9RHOD</name>
<dbReference type="InterPro" id="IPR044687">
    <property type="entry name" value="LPA3"/>
</dbReference>
<comment type="caution">
    <text evidence="3">The sequence shown here is derived from an EMBL/GenBank/DDBJ whole genome shotgun (WGS) entry which is preliminary data.</text>
</comment>
<dbReference type="PANTHER" id="PTHR34051">
    <property type="entry name" value="PROTEIN LOW PSII ACCUMULATION 3, CHLOROPLASTIC"/>
    <property type="match status" value="1"/>
</dbReference>
<feature type="region of interest" description="Disordered" evidence="1">
    <location>
        <begin position="1"/>
        <end position="56"/>
    </location>
</feature>
<gene>
    <name evidence="3" type="ORF">NDN08_000043</name>
</gene>
<dbReference type="InterPro" id="IPR018962">
    <property type="entry name" value="DUF1995"/>
</dbReference>
<sequence>MVPGGGLRRCRLEMQESSSETEAKVEDAADEKADETASEVAEKVGNDETGDEPPPSTFYQAVTQAQEATEKALANGFRLLEVEFPPLPQSMLDSAAIGTYTVVDANYKLVLDYAKRWADQGKRVAIAFPDAPEKDRALENSNEMEEPYPNIRLSTLEDGFKGTFIDRLLTTGVEKDVSVREEDDMFIVMSASCQELPQVEKMCIKAGERPVIFFNLKLDTLRGDLGLPAFPPKNLQYRFLSSILPVYYLRQRSYSKTVPQPPYVVNYSGALYRAFPGKYQVLLDTSDGKFSRVETMDERPALGEVRDIMTKAMGLEAVTPAPLMGFLRKGVTSRTWWEVDSDKEESNTWRT</sequence>
<keyword evidence="4" id="KW-1185">Reference proteome</keyword>
<feature type="compositionally biased region" description="Basic and acidic residues" evidence="1">
    <location>
        <begin position="21"/>
        <end position="46"/>
    </location>
</feature>
<protein>
    <recommendedName>
        <fullName evidence="2">DUF1995 domain-containing protein</fullName>
    </recommendedName>
</protein>